<gene>
    <name evidence="2" type="ORF">E1263_25665</name>
</gene>
<proteinExistence type="predicted"/>
<evidence type="ECO:0000313" key="3">
    <source>
        <dbReference type="Proteomes" id="UP000295124"/>
    </source>
</evidence>
<evidence type="ECO:0000313" key="2">
    <source>
        <dbReference type="EMBL" id="TDD56200.1"/>
    </source>
</evidence>
<dbReference type="Proteomes" id="UP000295124">
    <property type="component" value="Unassembled WGS sequence"/>
</dbReference>
<keyword evidence="1" id="KW-0472">Membrane</keyword>
<organism evidence="2 3">
    <name type="scientific">Kribbella antibiotica</name>
    <dbReference type="NCBI Taxonomy" id="190195"/>
    <lineage>
        <taxon>Bacteria</taxon>
        <taxon>Bacillati</taxon>
        <taxon>Actinomycetota</taxon>
        <taxon>Actinomycetes</taxon>
        <taxon>Propionibacteriales</taxon>
        <taxon>Kribbellaceae</taxon>
        <taxon>Kribbella</taxon>
    </lineage>
</organism>
<feature type="transmembrane region" description="Helical" evidence="1">
    <location>
        <begin position="16"/>
        <end position="42"/>
    </location>
</feature>
<keyword evidence="1" id="KW-0812">Transmembrane</keyword>
<feature type="transmembrane region" description="Helical" evidence="1">
    <location>
        <begin position="86"/>
        <end position="104"/>
    </location>
</feature>
<reference evidence="2 3" key="1">
    <citation type="submission" date="2019-03" db="EMBL/GenBank/DDBJ databases">
        <title>Draft genome sequences of novel Actinobacteria.</title>
        <authorList>
            <person name="Sahin N."/>
            <person name="Ay H."/>
            <person name="Saygin H."/>
        </authorList>
    </citation>
    <scope>NUCLEOTIDE SEQUENCE [LARGE SCALE GENOMIC DNA]</scope>
    <source>
        <strain evidence="2 3">JCM 13523</strain>
    </source>
</reference>
<accession>A0A4R4ZE17</accession>
<dbReference type="AlphaFoldDB" id="A0A4R4ZE17"/>
<comment type="caution">
    <text evidence="2">The sequence shown here is derived from an EMBL/GenBank/DDBJ whole genome shotgun (WGS) entry which is preliminary data.</text>
</comment>
<dbReference type="EMBL" id="SMKX01000085">
    <property type="protein sequence ID" value="TDD56200.1"/>
    <property type="molecule type" value="Genomic_DNA"/>
</dbReference>
<protein>
    <submittedName>
        <fullName evidence="2">Uncharacterized protein</fullName>
    </submittedName>
</protein>
<dbReference type="RefSeq" id="WP_132171733.1">
    <property type="nucleotide sequence ID" value="NZ_SMKX01000085.1"/>
</dbReference>
<keyword evidence="1" id="KW-1133">Transmembrane helix</keyword>
<sequence length="110" mass="11728">MTTTTLTRGPSRGIVIAAWIFPVMVLTGWAFLGGIPVLIVLIKALRQRVVRLWATALTTAYAVPVAVWLLGPSEAPSLSKFMSPTITYLLGAAGIAVAIAVTVVRRLRAK</sequence>
<keyword evidence="3" id="KW-1185">Reference proteome</keyword>
<evidence type="ECO:0000256" key="1">
    <source>
        <dbReference type="SAM" id="Phobius"/>
    </source>
</evidence>
<feature type="transmembrane region" description="Helical" evidence="1">
    <location>
        <begin position="49"/>
        <end position="71"/>
    </location>
</feature>
<name>A0A4R4ZE17_9ACTN</name>
<dbReference type="OrthoDB" id="5122469at2"/>